<dbReference type="Pfam" id="PF00144">
    <property type="entry name" value="Beta-lactamase"/>
    <property type="match status" value="1"/>
</dbReference>
<dbReference type="Pfam" id="PF26335">
    <property type="entry name" value="ARB_00930_C"/>
    <property type="match status" value="1"/>
</dbReference>
<dbReference type="SUPFAM" id="SSF56601">
    <property type="entry name" value="beta-lactamase/transpeptidase-like"/>
    <property type="match status" value="1"/>
</dbReference>
<dbReference type="InterPro" id="IPR001466">
    <property type="entry name" value="Beta-lactam-related"/>
</dbReference>
<dbReference type="InterPro" id="IPR012338">
    <property type="entry name" value="Beta-lactam/transpept-like"/>
</dbReference>
<organism evidence="4 5">
    <name type="scientific">Pseudocercospora eumusae</name>
    <dbReference type="NCBI Taxonomy" id="321146"/>
    <lineage>
        <taxon>Eukaryota</taxon>
        <taxon>Fungi</taxon>
        <taxon>Dikarya</taxon>
        <taxon>Ascomycota</taxon>
        <taxon>Pezizomycotina</taxon>
        <taxon>Dothideomycetes</taxon>
        <taxon>Dothideomycetidae</taxon>
        <taxon>Mycosphaerellales</taxon>
        <taxon>Mycosphaerellaceae</taxon>
        <taxon>Pseudocercospora</taxon>
    </lineage>
</organism>
<reference evidence="4 5" key="1">
    <citation type="submission" date="2015-07" db="EMBL/GenBank/DDBJ databases">
        <title>Comparative genomics of the Sigatoka disease complex on banana suggests a link between parallel evolutionary changes in Pseudocercospora fijiensis and Pseudocercospora eumusae and increased virulence on the banana host.</title>
        <authorList>
            <person name="Chang T.-C."/>
            <person name="Salvucci A."/>
            <person name="Crous P.W."/>
            <person name="Stergiopoulos I."/>
        </authorList>
    </citation>
    <scope>NUCLEOTIDE SEQUENCE [LARGE SCALE GENOMIC DNA]</scope>
    <source>
        <strain evidence="4 5">CBS 114824</strain>
    </source>
</reference>
<accession>A0A139HQB0</accession>
<evidence type="ECO:0000259" key="3">
    <source>
        <dbReference type="Pfam" id="PF26335"/>
    </source>
</evidence>
<dbReference type="InterPro" id="IPR051478">
    <property type="entry name" value="Beta-lactamase-like_AB/R"/>
</dbReference>
<evidence type="ECO:0000313" key="4">
    <source>
        <dbReference type="EMBL" id="KXT04671.1"/>
    </source>
</evidence>
<protein>
    <submittedName>
        <fullName evidence="4">Uncharacterized protein</fullName>
    </submittedName>
</protein>
<evidence type="ECO:0000313" key="5">
    <source>
        <dbReference type="Proteomes" id="UP000070133"/>
    </source>
</evidence>
<comment type="similarity">
    <text evidence="1">Belongs to the beta-lactamase family.</text>
</comment>
<feature type="domain" description="Beta-lactamase-like ARB-00930-like C-terminal" evidence="3">
    <location>
        <begin position="406"/>
        <end position="548"/>
    </location>
</feature>
<feature type="domain" description="Beta-lactamase-related" evidence="2">
    <location>
        <begin position="74"/>
        <end position="382"/>
    </location>
</feature>
<keyword evidence="5" id="KW-1185">Reference proteome</keyword>
<evidence type="ECO:0000259" key="2">
    <source>
        <dbReference type="Pfam" id="PF00144"/>
    </source>
</evidence>
<comment type="caution">
    <text evidence="4">The sequence shown here is derived from an EMBL/GenBank/DDBJ whole genome shotgun (WGS) entry which is preliminary data.</text>
</comment>
<proteinExistence type="inferred from homology"/>
<dbReference type="EMBL" id="LFZN01000019">
    <property type="protein sequence ID" value="KXT04671.1"/>
    <property type="molecule type" value="Genomic_DNA"/>
</dbReference>
<dbReference type="InterPro" id="IPR058664">
    <property type="entry name" value="ARB_00930-like_C"/>
</dbReference>
<gene>
    <name evidence="4" type="ORF">AC578_2130</name>
</gene>
<dbReference type="STRING" id="321146.A0A139HQB0"/>
<dbReference type="Proteomes" id="UP000070133">
    <property type="component" value="Unassembled WGS sequence"/>
</dbReference>
<dbReference type="PANTHER" id="PTHR22935:SF95">
    <property type="entry name" value="BETA-LACTAMASE-LIKE 1-RELATED"/>
    <property type="match status" value="1"/>
</dbReference>
<sequence>MSCFEPSPAFPVPLWDTPPDVQWLEADFGRIEGKIGELFTDEKYNTSSFSIEVTSPERTLWSSFHTAKVQNESRPGEQNVSGLSQYRIASISKVFTTLSILHLHQTGEIDLDHAVTKYIPELNSAEYDMPFKDISIRILASQLSGLPREIAQSDLINPALSVSDPVAIGLPPASLQGLPTCDEYVQYKRACNRTDFYNRLKQLNQLFAPNQKSSYGNVNYELLGLVIENVTGLKYEEYIKKHIFDPLRMTSSALNKPPDRHAVLPVLKHGYNYWDVEEGIQSPTGGIYSSSSDMSKFVRYILTHYNSIATGVNWLLPTSWATGINTFYGMPFEIFRTDRILEESQRPVAFVTKSGRLPGYYSQMVILEEYGIGITFLVAGEVSLLNELVKIITVELVRAMEVAVWESVRQSYSGSYVSPELSINSSLSLDVSSSKGLHLTGFISNGTDVFNSVLPSWGIEALDEEQSWYAQLVPTLLYKNETGRDGEIWRVLIVSERLADDEENVWSSFCPTDVDTLLYAGKAINEVVFWSGRNEKTLELPAWNVSLAASKSRSMLLVQP</sequence>
<dbReference type="Gene3D" id="3.40.710.10">
    <property type="entry name" value="DD-peptidase/beta-lactamase superfamily"/>
    <property type="match status" value="1"/>
</dbReference>
<dbReference type="OrthoDB" id="5946976at2759"/>
<dbReference type="AlphaFoldDB" id="A0A139HQB0"/>
<evidence type="ECO:0000256" key="1">
    <source>
        <dbReference type="ARBA" id="ARBA00038473"/>
    </source>
</evidence>
<name>A0A139HQB0_9PEZI</name>
<dbReference type="PANTHER" id="PTHR22935">
    <property type="entry name" value="PENICILLIN-BINDING PROTEIN"/>
    <property type="match status" value="1"/>
</dbReference>